<keyword evidence="2" id="KW-0808">Transferase</keyword>
<dbReference type="SMART" id="SM00672">
    <property type="entry name" value="CAP10"/>
    <property type="match status" value="1"/>
</dbReference>
<reference evidence="5" key="1">
    <citation type="journal article" date="2021" name="Proc. Natl. Acad. Sci. U.S.A.">
        <title>Three genomes in the algal genus Volvox reveal the fate of a haploid sex-determining region after a transition to homothallism.</title>
        <authorList>
            <person name="Yamamoto K."/>
            <person name="Hamaji T."/>
            <person name="Kawai-Toyooka H."/>
            <person name="Matsuzaki R."/>
            <person name="Takahashi F."/>
            <person name="Nishimura Y."/>
            <person name="Kawachi M."/>
            <person name="Noguchi H."/>
            <person name="Minakuchi Y."/>
            <person name="Umen J.G."/>
            <person name="Toyoda A."/>
            <person name="Nozaki H."/>
        </authorList>
    </citation>
    <scope>NUCLEOTIDE SEQUENCE</scope>
    <source>
        <strain evidence="5">NIES-3786</strain>
    </source>
</reference>
<protein>
    <recommendedName>
        <fullName evidence="4">Glycosyl transferase CAP10 domain-containing protein</fullName>
    </recommendedName>
</protein>
<feature type="signal peptide" evidence="3">
    <location>
        <begin position="1"/>
        <end position="24"/>
    </location>
</feature>
<dbReference type="InterPro" id="IPR006598">
    <property type="entry name" value="CAP10"/>
</dbReference>
<evidence type="ECO:0000256" key="3">
    <source>
        <dbReference type="SAM" id="SignalP"/>
    </source>
</evidence>
<proteinExistence type="inferred from homology"/>
<sequence>MCQLHYIFITIIFLFGSASGIAEAQLNTTAVPFVEIPLGRVQVDREQWSKFVSENLNPDMAHWRARAPLATADILKAYNMTLRSMNIPAVIQLALVYNNVLYWPRRPDPNGGEPTRRWASYFVVHFHRRLTAALASGRLKLPNVFFIYNTDDNAPRFNAPGRMLPVPLLSLIKSRGLEDGDDLDVLVPQMYLIQTSVFNVPWHLKVDKAFFRGIGFCSGRWAKRYGYLDACARLYLSHLTNRDREAGNATALDCGLVERWDYRVEKEGMSITDDLPVVDRVPFSHHAYFKWLLHMEGITASSRLGQLFYTNSLVIAQRSPFLEYFYRSLRPWQHYVPFWNATAPDGTPLGMDDVYGTLEELRRIDRERPHELQQIVAAANNFAIRFLSPHSRLMYYQEVLVQYKNLFPDMDSFLESYVHGLRLQGWKIP</sequence>
<keyword evidence="6" id="KW-1185">Reference proteome</keyword>
<dbReference type="EMBL" id="BNCP01000050">
    <property type="protein sequence ID" value="GIL89328.1"/>
    <property type="molecule type" value="Genomic_DNA"/>
</dbReference>
<dbReference type="Pfam" id="PF05686">
    <property type="entry name" value="Glyco_transf_90"/>
    <property type="match status" value="1"/>
</dbReference>
<feature type="chain" id="PRO_5035172745" description="Glycosyl transferase CAP10 domain-containing protein" evidence="3">
    <location>
        <begin position="25"/>
        <end position="429"/>
    </location>
</feature>
<dbReference type="InterPro" id="IPR051091">
    <property type="entry name" value="O-Glucosyltr/Glycosyltrsf_90"/>
</dbReference>
<dbReference type="Proteomes" id="UP000747110">
    <property type="component" value="Unassembled WGS sequence"/>
</dbReference>
<evidence type="ECO:0000256" key="1">
    <source>
        <dbReference type="ARBA" id="ARBA00010118"/>
    </source>
</evidence>
<dbReference type="GO" id="GO:0016740">
    <property type="term" value="F:transferase activity"/>
    <property type="evidence" value="ECO:0007669"/>
    <property type="project" value="UniProtKB-KW"/>
</dbReference>
<comment type="similarity">
    <text evidence="1">Belongs to the glycosyltransferase 90 family.</text>
</comment>
<evidence type="ECO:0000313" key="6">
    <source>
        <dbReference type="Proteomes" id="UP000747110"/>
    </source>
</evidence>
<dbReference type="PANTHER" id="PTHR12203">
    <property type="entry name" value="KDEL LYS-ASP-GLU-LEU CONTAINING - RELATED"/>
    <property type="match status" value="1"/>
</dbReference>
<keyword evidence="3" id="KW-0732">Signal</keyword>
<evidence type="ECO:0000259" key="4">
    <source>
        <dbReference type="SMART" id="SM00672"/>
    </source>
</evidence>
<evidence type="ECO:0000313" key="5">
    <source>
        <dbReference type="EMBL" id="GIL89328.1"/>
    </source>
</evidence>
<gene>
    <name evidence="5" type="ORF">Vretifemale_17159</name>
</gene>
<dbReference type="AlphaFoldDB" id="A0A8J4FUD2"/>
<evidence type="ECO:0000256" key="2">
    <source>
        <dbReference type="ARBA" id="ARBA00022679"/>
    </source>
</evidence>
<accession>A0A8J4FUD2</accession>
<comment type="caution">
    <text evidence="5">The sequence shown here is derived from an EMBL/GenBank/DDBJ whole genome shotgun (WGS) entry which is preliminary data.</text>
</comment>
<name>A0A8J4FUD2_9CHLO</name>
<organism evidence="5 6">
    <name type="scientific">Volvox reticuliferus</name>
    <dbReference type="NCBI Taxonomy" id="1737510"/>
    <lineage>
        <taxon>Eukaryota</taxon>
        <taxon>Viridiplantae</taxon>
        <taxon>Chlorophyta</taxon>
        <taxon>core chlorophytes</taxon>
        <taxon>Chlorophyceae</taxon>
        <taxon>CS clade</taxon>
        <taxon>Chlamydomonadales</taxon>
        <taxon>Volvocaceae</taxon>
        <taxon>Volvox</taxon>
    </lineage>
</organism>
<feature type="domain" description="Glycosyl transferase CAP10" evidence="4">
    <location>
        <begin position="140"/>
        <end position="404"/>
    </location>
</feature>
<dbReference type="OrthoDB" id="541052at2759"/>
<dbReference type="PANTHER" id="PTHR12203:SF35">
    <property type="entry name" value="PROTEIN O-GLUCOSYLTRANSFERASE 1"/>
    <property type="match status" value="1"/>
</dbReference>